<sequence>MLIPCLDVDLQRARQVTLRQWELSTSMHAGGAGGDRLVAHGQARPSWAHHWGGTLCFKGEGTHAGGDDGPGSASSPGGEERPGRPTWRTELLKQDSESRASGSSQGLSQMQLLVSTSDSRNQHLWTKSPNLLSEQVLGELFMPAS</sequence>
<dbReference type="EMBL" id="JABWUV010000020">
    <property type="protein sequence ID" value="KAF6282458.1"/>
    <property type="molecule type" value="Genomic_DNA"/>
</dbReference>
<dbReference type="Proteomes" id="UP000527355">
    <property type="component" value="Unassembled WGS sequence"/>
</dbReference>
<protein>
    <submittedName>
        <fullName evidence="2">Uncharacterized protein</fullName>
    </submittedName>
</protein>
<evidence type="ECO:0000256" key="1">
    <source>
        <dbReference type="SAM" id="MobiDB-lite"/>
    </source>
</evidence>
<keyword evidence="3" id="KW-1185">Reference proteome</keyword>
<organism evidence="2 3">
    <name type="scientific">Myotis myotis</name>
    <name type="common">Greater mouse-eared bat</name>
    <name type="synonym">Vespertilio myotis</name>
    <dbReference type="NCBI Taxonomy" id="51298"/>
    <lineage>
        <taxon>Eukaryota</taxon>
        <taxon>Metazoa</taxon>
        <taxon>Chordata</taxon>
        <taxon>Craniata</taxon>
        <taxon>Vertebrata</taxon>
        <taxon>Euteleostomi</taxon>
        <taxon>Mammalia</taxon>
        <taxon>Eutheria</taxon>
        <taxon>Laurasiatheria</taxon>
        <taxon>Chiroptera</taxon>
        <taxon>Yangochiroptera</taxon>
        <taxon>Vespertilionidae</taxon>
        <taxon>Myotis</taxon>
    </lineage>
</organism>
<comment type="caution">
    <text evidence="2">The sequence shown here is derived from an EMBL/GenBank/DDBJ whole genome shotgun (WGS) entry which is preliminary data.</text>
</comment>
<accession>A0A7J7S270</accession>
<proteinExistence type="predicted"/>
<evidence type="ECO:0000313" key="2">
    <source>
        <dbReference type="EMBL" id="KAF6282458.1"/>
    </source>
</evidence>
<feature type="compositionally biased region" description="Low complexity" evidence="1">
    <location>
        <begin position="101"/>
        <end position="115"/>
    </location>
</feature>
<dbReference type="AlphaFoldDB" id="A0A7J7S270"/>
<reference evidence="2 3" key="1">
    <citation type="journal article" date="2020" name="Nature">
        <title>Six reference-quality genomes reveal evolution of bat adaptations.</title>
        <authorList>
            <person name="Jebb D."/>
            <person name="Huang Z."/>
            <person name="Pippel M."/>
            <person name="Hughes G.M."/>
            <person name="Lavrichenko K."/>
            <person name="Devanna P."/>
            <person name="Winkler S."/>
            <person name="Jermiin L.S."/>
            <person name="Skirmuntt E.C."/>
            <person name="Katzourakis A."/>
            <person name="Burkitt-Gray L."/>
            <person name="Ray D.A."/>
            <person name="Sullivan K.A.M."/>
            <person name="Roscito J.G."/>
            <person name="Kirilenko B.M."/>
            <person name="Davalos L.M."/>
            <person name="Corthals A.P."/>
            <person name="Power M.L."/>
            <person name="Jones G."/>
            <person name="Ransome R.D."/>
            <person name="Dechmann D.K.N."/>
            <person name="Locatelli A.G."/>
            <person name="Puechmaille S.J."/>
            <person name="Fedrigo O."/>
            <person name="Jarvis E.D."/>
            <person name="Hiller M."/>
            <person name="Vernes S.C."/>
            <person name="Myers E.W."/>
            <person name="Teeling E.C."/>
        </authorList>
    </citation>
    <scope>NUCLEOTIDE SEQUENCE [LARGE SCALE GENOMIC DNA]</scope>
    <source>
        <strain evidence="2">MMyoMyo1</strain>
        <tissue evidence="2">Flight muscle</tissue>
    </source>
</reference>
<evidence type="ECO:0000313" key="3">
    <source>
        <dbReference type="Proteomes" id="UP000527355"/>
    </source>
</evidence>
<name>A0A7J7S270_MYOMY</name>
<feature type="region of interest" description="Disordered" evidence="1">
    <location>
        <begin position="58"/>
        <end position="120"/>
    </location>
</feature>
<gene>
    <name evidence="2" type="ORF">mMyoMyo1_010095</name>
</gene>